<dbReference type="RefSeq" id="WP_146288571.1">
    <property type="nucleotide sequence ID" value="NZ_CP042304.1"/>
</dbReference>
<dbReference type="GO" id="GO:0005524">
    <property type="term" value="F:ATP binding"/>
    <property type="evidence" value="ECO:0007669"/>
    <property type="project" value="UniProtKB-UniRule"/>
</dbReference>
<dbReference type="EMBL" id="CP042304">
    <property type="protein sequence ID" value="QDZ09762.1"/>
    <property type="molecule type" value="Genomic_DNA"/>
</dbReference>
<evidence type="ECO:0000259" key="10">
    <source>
        <dbReference type="PROSITE" id="PS50893"/>
    </source>
</evidence>
<dbReference type="GO" id="GO:0006824">
    <property type="term" value="P:cobalt ion transport"/>
    <property type="evidence" value="ECO:0007669"/>
    <property type="project" value="InterPro"/>
</dbReference>
<dbReference type="Gene3D" id="3.40.50.300">
    <property type="entry name" value="P-loop containing nucleotide triphosphate hydrolases"/>
    <property type="match status" value="1"/>
</dbReference>
<keyword evidence="4 9" id="KW-1003">Cell membrane</keyword>
<dbReference type="InterPro" id="IPR003593">
    <property type="entry name" value="AAA+_ATPase"/>
</dbReference>
<name>A0A5B8LQM6_9HYPH</name>
<dbReference type="PANTHER" id="PTHR43553">
    <property type="entry name" value="HEAVY METAL TRANSPORTER"/>
    <property type="match status" value="1"/>
</dbReference>
<dbReference type="PROSITE" id="PS50893">
    <property type="entry name" value="ABC_TRANSPORTER_2"/>
    <property type="match status" value="1"/>
</dbReference>
<organism evidence="11 12">
    <name type="scientific">Devosia ginsengisoli</name>
    <dbReference type="NCBI Taxonomy" id="400770"/>
    <lineage>
        <taxon>Bacteria</taxon>
        <taxon>Pseudomonadati</taxon>
        <taxon>Pseudomonadota</taxon>
        <taxon>Alphaproteobacteria</taxon>
        <taxon>Hyphomicrobiales</taxon>
        <taxon>Devosiaceae</taxon>
        <taxon>Devosia</taxon>
    </lineage>
</organism>
<evidence type="ECO:0000256" key="6">
    <source>
        <dbReference type="ARBA" id="ARBA00022840"/>
    </source>
</evidence>
<evidence type="ECO:0000256" key="2">
    <source>
        <dbReference type="ARBA" id="ARBA00005417"/>
    </source>
</evidence>
<keyword evidence="6 9" id="KW-0067">ATP-binding</keyword>
<comment type="similarity">
    <text evidence="2 9">Belongs to the ABC transporter superfamily.</text>
</comment>
<keyword evidence="7" id="KW-1278">Translocase</keyword>
<evidence type="ECO:0000256" key="7">
    <source>
        <dbReference type="ARBA" id="ARBA00022967"/>
    </source>
</evidence>
<evidence type="ECO:0000256" key="8">
    <source>
        <dbReference type="ARBA" id="ARBA00023136"/>
    </source>
</evidence>
<protein>
    <recommendedName>
        <fullName evidence="9">ABC transporter ATP-binding protein</fullName>
    </recommendedName>
</protein>
<dbReference type="KEGG" id="dea:FPZ08_02785"/>
<reference evidence="11 12" key="1">
    <citation type="submission" date="2019-07" db="EMBL/GenBank/DDBJ databases">
        <title>Full genome sequence of Devosia sp. Gsoil 520.</title>
        <authorList>
            <person name="Im W.-T."/>
        </authorList>
    </citation>
    <scope>NUCLEOTIDE SEQUENCE [LARGE SCALE GENOMIC DNA]</scope>
    <source>
        <strain evidence="11 12">Gsoil 520</strain>
    </source>
</reference>
<dbReference type="Proteomes" id="UP000315364">
    <property type="component" value="Chromosome"/>
</dbReference>
<dbReference type="GO" id="GO:0016887">
    <property type="term" value="F:ATP hydrolysis activity"/>
    <property type="evidence" value="ECO:0007669"/>
    <property type="project" value="InterPro"/>
</dbReference>
<evidence type="ECO:0000256" key="9">
    <source>
        <dbReference type="RuleBase" id="RU364103"/>
    </source>
</evidence>
<dbReference type="PANTHER" id="PTHR43553:SF24">
    <property type="entry name" value="ENERGY-COUPLING FACTOR TRANSPORTER ATP-BINDING PROTEIN ECFA1"/>
    <property type="match status" value="1"/>
</dbReference>
<dbReference type="Pfam" id="PF00005">
    <property type="entry name" value="ABC_tran"/>
    <property type="match status" value="1"/>
</dbReference>
<proteinExistence type="inferred from homology"/>
<dbReference type="InterPro" id="IPR005876">
    <property type="entry name" value="Co_trans_ATP-bd"/>
</dbReference>
<dbReference type="GO" id="GO:0042626">
    <property type="term" value="F:ATPase-coupled transmembrane transporter activity"/>
    <property type="evidence" value="ECO:0007669"/>
    <property type="project" value="TreeGrafter"/>
</dbReference>
<evidence type="ECO:0000256" key="1">
    <source>
        <dbReference type="ARBA" id="ARBA00004202"/>
    </source>
</evidence>
<dbReference type="NCBIfam" id="TIGR01166">
    <property type="entry name" value="cbiO"/>
    <property type="match status" value="1"/>
</dbReference>
<evidence type="ECO:0000256" key="3">
    <source>
        <dbReference type="ARBA" id="ARBA00022448"/>
    </source>
</evidence>
<dbReference type="PROSITE" id="PS00211">
    <property type="entry name" value="ABC_TRANSPORTER_1"/>
    <property type="match status" value="1"/>
</dbReference>
<dbReference type="InterPro" id="IPR017871">
    <property type="entry name" value="ABC_transporter-like_CS"/>
</dbReference>
<sequence>MLSVRDVSYHYEGGNVALSGINLDIAAGERLAILGENGAGKSTLLLTLNGSLRPRSGSVSIDGAPGRYDREGLALWRRAVGLVLQDPDDQLFAASVFEDVSFGPLNLGLDDHATAARVRTALAAMRIADLADRPTHLLSFGQRKRVALAGILAMGPRLLLLDEPTAGLDPVGVSELLATLEDINAGGTAIVIATHDMDVAYGWAERVAIFGERRIARLGPPDAVFDDLALLERLRIRSPLLLDIARALRVRGVLSADAPLPRSRAELLDLLAR</sequence>
<comment type="function">
    <text evidence="9">Part of an ABC transporter complex. Responsible for energy coupling to the transport system.</text>
</comment>
<dbReference type="SUPFAM" id="SSF52540">
    <property type="entry name" value="P-loop containing nucleoside triphosphate hydrolases"/>
    <property type="match status" value="1"/>
</dbReference>
<dbReference type="InterPro" id="IPR003439">
    <property type="entry name" value="ABC_transporter-like_ATP-bd"/>
</dbReference>
<dbReference type="CDD" id="cd03225">
    <property type="entry name" value="ABC_cobalt_CbiO_domain1"/>
    <property type="match status" value="1"/>
</dbReference>
<dbReference type="GO" id="GO:0043190">
    <property type="term" value="C:ATP-binding cassette (ABC) transporter complex"/>
    <property type="evidence" value="ECO:0007669"/>
    <property type="project" value="TreeGrafter"/>
</dbReference>
<dbReference type="FunFam" id="3.40.50.300:FF:000224">
    <property type="entry name" value="Energy-coupling factor transporter ATP-binding protein EcfA"/>
    <property type="match status" value="1"/>
</dbReference>
<evidence type="ECO:0000313" key="11">
    <source>
        <dbReference type="EMBL" id="QDZ09762.1"/>
    </source>
</evidence>
<dbReference type="InterPro" id="IPR050095">
    <property type="entry name" value="ECF_ABC_transporter_ATP-bd"/>
</dbReference>
<dbReference type="InterPro" id="IPR027417">
    <property type="entry name" value="P-loop_NTPase"/>
</dbReference>
<keyword evidence="8 9" id="KW-0472">Membrane</keyword>
<dbReference type="OrthoDB" id="9782163at2"/>
<keyword evidence="12" id="KW-1185">Reference proteome</keyword>
<feature type="domain" description="ABC transporter" evidence="10">
    <location>
        <begin position="2"/>
        <end position="237"/>
    </location>
</feature>
<dbReference type="SMART" id="SM00382">
    <property type="entry name" value="AAA"/>
    <property type="match status" value="1"/>
</dbReference>
<keyword evidence="5 9" id="KW-0547">Nucleotide-binding</keyword>
<evidence type="ECO:0000313" key="12">
    <source>
        <dbReference type="Proteomes" id="UP000315364"/>
    </source>
</evidence>
<accession>A0A5B8LQM6</accession>
<dbReference type="InterPro" id="IPR015856">
    <property type="entry name" value="ABC_transpr_CbiO/EcfA_su"/>
</dbReference>
<gene>
    <name evidence="11" type="ORF">FPZ08_02785</name>
</gene>
<comment type="subcellular location">
    <subcellularLocation>
        <location evidence="1 9">Cell membrane</location>
        <topology evidence="1 9">Peripheral membrane protein</topology>
    </subcellularLocation>
</comment>
<dbReference type="AlphaFoldDB" id="A0A5B8LQM6"/>
<evidence type="ECO:0000256" key="5">
    <source>
        <dbReference type="ARBA" id="ARBA00022741"/>
    </source>
</evidence>
<evidence type="ECO:0000256" key="4">
    <source>
        <dbReference type="ARBA" id="ARBA00022475"/>
    </source>
</evidence>
<keyword evidence="3 9" id="KW-0813">Transport</keyword>